<gene>
    <name evidence="9" type="ORF">GGQ86_003357</name>
    <name evidence="8" type="ORF">XFLAVUS301_35870</name>
</gene>
<dbReference type="GeneID" id="95764368"/>
<evidence type="ECO:0000256" key="2">
    <source>
        <dbReference type="ARBA" id="ARBA00023015"/>
    </source>
</evidence>
<evidence type="ECO:0000313" key="10">
    <source>
        <dbReference type="Proteomes" id="UP001144397"/>
    </source>
</evidence>
<dbReference type="InterPro" id="IPR036271">
    <property type="entry name" value="Tet_transcr_reg_TetR-rel_C_sf"/>
</dbReference>
<dbReference type="RefSeq" id="WP_169124389.1">
    <property type="nucleotide sequence ID" value="NZ_BSDO01000005.1"/>
</dbReference>
<evidence type="ECO:0000256" key="3">
    <source>
        <dbReference type="ARBA" id="ARBA00023125"/>
    </source>
</evidence>
<keyword evidence="2" id="KW-0805">Transcription regulation</keyword>
<dbReference type="Gene3D" id="1.10.10.60">
    <property type="entry name" value="Homeodomain-like"/>
    <property type="match status" value="1"/>
</dbReference>
<evidence type="ECO:0000313" key="8">
    <source>
        <dbReference type="EMBL" id="GLI23913.1"/>
    </source>
</evidence>
<evidence type="ECO:0000256" key="1">
    <source>
        <dbReference type="ARBA" id="ARBA00022491"/>
    </source>
</evidence>
<dbReference type="Gene3D" id="1.10.357.10">
    <property type="entry name" value="Tetracycline Repressor, domain 2"/>
    <property type="match status" value="1"/>
</dbReference>
<dbReference type="GO" id="GO:0000976">
    <property type="term" value="F:transcription cis-regulatory region binding"/>
    <property type="evidence" value="ECO:0007669"/>
    <property type="project" value="TreeGrafter"/>
</dbReference>
<dbReference type="InterPro" id="IPR050109">
    <property type="entry name" value="HTH-type_TetR-like_transc_reg"/>
</dbReference>
<dbReference type="SUPFAM" id="SSF48498">
    <property type="entry name" value="Tetracyclin repressor-like, C-terminal domain"/>
    <property type="match status" value="1"/>
</dbReference>
<reference evidence="9 11" key="2">
    <citation type="submission" date="2023-07" db="EMBL/GenBank/DDBJ databases">
        <title>Genomic Encyclopedia of Type Strains, Phase IV (KMG-IV): sequencing the most valuable type-strain genomes for metagenomic binning, comparative biology and taxonomic classification.</title>
        <authorList>
            <person name="Goeker M."/>
        </authorList>
    </citation>
    <scope>NUCLEOTIDE SEQUENCE [LARGE SCALE GENOMIC DNA]</scope>
    <source>
        <strain evidence="9 11">DSM 338</strain>
    </source>
</reference>
<name>A0A9W6FNE6_XANFL</name>
<feature type="region of interest" description="Disordered" evidence="6">
    <location>
        <begin position="197"/>
        <end position="224"/>
    </location>
</feature>
<dbReference type="Proteomes" id="UP001144397">
    <property type="component" value="Unassembled WGS sequence"/>
</dbReference>
<reference evidence="8" key="1">
    <citation type="submission" date="2022-12" db="EMBL/GenBank/DDBJ databases">
        <title>Reference genome sequencing for broad-spectrum identification of bacterial and archaeal isolates by mass spectrometry.</title>
        <authorList>
            <person name="Sekiguchi Y."/>
            <person name="Tourlousse D.M."/>
        </authorList>
    </citation>
    <scope>NUCLEOTIDE SEQUENCE</scope>
    <source>
        <strain evidence="8">301</strain>
    </source>
</reference>
<dbReference type="InterPro" id="IPR009057">
    <property type="entry name" value="Homeodomain-like_sf"/>
</dbReference>
<comment type="caution">
    <text evidence="8">The sequence shown here is derived from an EMBL/GenBank/DDBJ whole genome shotgun (WGS) entry which is preliminary data.</text>
</comment>
<keyword evidence="4" id="KW-0804">Transcription</keyword>
<dbReference type="AlphaFoldDB" id="A0A9W6FNE6"/>
<dbReference type="Pfam" id="PF17932">
    <property type="entry name" value="TetR_C_24"/>
    <property type="match status" value="1"/>
</dbReference>
<organism evidence="8 10">
    <name type="scientific">Xanthobacter flavus</name>
    <dbReference type="NCBI Taxonomy" id="281"/>
    <lineage>
        <taxon>Bacteria</taxon>
        <taxon>Pseudomonadati</taxon>
        <taxon>Pseudomonadota</taxon>
        <taxon>Alphaproteobacteria</taxon>
        <taxon>Hyphomicrobiales</taxon>
        <taxon>Xanthobacteraceae</taxon>
        <taxon>Xanthobacter</taxon>
    </lineage>
</organism>
<feature type="DNA-binding region" description="H-T-H motif" evidence="5">
    <location>
        <begin position="33"/>
        <end position="52"/>
    </location>
</feature>
<feature type="domain" description="HTH tetR-type" evidence="7">
    <location>
        <begin position="10"/>
        <end position="70"/>
    </location>
</feature>
<evidence type="ECO:0000256" key="6">
    <source>
        <dbReference type="SAM" id="MobiDB-lite"/>
    </source>
</evidence>
<evidence type="ECO:0000256" key="5">
    <source>
        <dbReference type="PROSITE-ProRule" id="PRU00335"/>
    </source>
</evidence>
<dbReference type="EMBL" id="BSDO01000005">
    <property type="protein sequence ID" value="GLI23913.1"/>
    <property type="molecule type" value="Genomic_DNA"/>
</dbReference>
<dbReference type="InterPro" id="IPR001647">
    <property type="entry name" value="HTH_TetR"/>
</dbReference>
<keyword evidence="11" id="KW-1185">Reference proteome</keyword>
<evidence type="ECO:0000259" key="7">
    <source>
        <dbReference type="PROSITE" id="PS50977"/>
    </source>
</evidence>
<dbReference type="Pfam" id="PF00440">
    <property type="entry name" value="TetR_N"/>
    <property type="match status" value="1"/>
</dbReference>
<dbReference type="Proteomes" id="UP001245370">
    <property type="component" value="Unassembled WGS sequence"/>
</dbReference>
<keyword evidence="3 5" id="KW-0238">DNA-binding</keyword>
<proteinExistence type="predicted"/>
<dbReference type="SUPFAM" id="SSF46689">
    <property type="entry name" value="Homeodomain-like"/>
    <property type="match status" value="1"/>
</dbReference>
<dbReference type="EMBL" id="JAVDPY010000006">
    <property type="protein sequence ID" value="MDR6334867.1"/>
    <property type="molecule type" value="Genomic_DNA"/>
</dbReference>
<dbReference type="PANTHER" id="PTHR30055">
    <property type="entry name" value="HTH-TYPE TRANSCRIPTIONAL REGULATOR RUTR"/>
    <property type="match status" value="1"/>
</dbReference>
<accession>A0A9W6FNE6</accession>
<dbReference type="PRINTS" id="PR00455">
    <property type="entry name" value="HTHTETR"/>
</dbReference>
<dbReference type="InterPro" id="IPR041490">
    <property type="entry name" value="KstR2_TetR_C"/>
</dbReference>
<evidence type="ECO:0000313" key="11">
    <source>
        <dbReference type="Proteomes" id="UP001245370"/>
    </source>
</evidence>
<sequence>MARTRSAEYDNIHDTILERAASVFAQRGYAATSIGDIAEACECSKSRLYHYFTSKEAILSDMLTSHVESLLMKCRQTLYGYQDPEERFRQLTRLFLDVYSVSRDQHVALLTCAEFLAPETRKVLVAKQRELIAYVRDILLQLRPDLAHSSTAHVDTMLFFGMINWTYTWYHADGAVTPNELADRTVDLFVKGYANAPAPANGGTPHAKPDGRHAARHEGRSGKE</sequence>
<feature type="compositionally biased region" description="Basic and acidic residues" evidence="6">
    <location>
        <begin position="207"/>
        <end position="224"/>
    </location>
</feature>
<protein>
    <submittedName>
        <fullName evidence="9">AcrR family transcriptional regulator</fullName>
    </submittedName>
    <submittedName>
        <fullName evidence="8">TetR family transcriptional regulator</fullName>
    </submittedName>
</protein>
<evidence type="ECO:0000313" key="9">
    <source>
        <dbReference type="EMBL" id="MDR6334867.1"/>
    </source>
</evidence>
<dbReference type="PANTHER" id="PTHR30055:SF175">
    <property type="entry name" value="HTH-TYPE TRANSCRIPTIONAL REPRESSOR KSTR2"/>
    <property type="match status" value="1"/>
</dbReference>
<dbReference type="GO" id="GO:0003700">
    <property type="term" value="F:DNA-binding transcription factor activity"/>
    <property type="evidence" value="ECO:0007669"/>
    <property type="project" value="TreeGrafter"/>
</dbReference>
<dbReference type="PROSITE" id="PS50977">
    <property type="entry name" value="HTH_TETR_2"/>
    <property type="match status" value="1"/>
</dbReference>
<evidence type="ECO:0000256" key="4">
    <source>
        <dbReference type="ARBA" id="ARBA00023163"/>
    </source>
</evidence>
<keyword evidence="1" id="KW-0678">Repressor</keyword>